<feature type="transmembrane region" description="Helical" evidence="2">
    <location>
        <begin position="230"/>
        <end position="251"/>
    </location>
</feature>
<feature type="transmembrane region" description="Helical" evidence="2">
    <location>
        <begin position="258"/>
        <end position="278"/>
    </location>
</feature>
<dbReference type="Pfam" id="PF01841">
    <property type="entry name" value="Transglut_core"/>
    <property type="match status" value="1"/>
</dbReference>
<feature type="region of interest" description="Disordered" evidence="1">
    <location>
        <begin position="726"/>
        <end position="748"/>
    </location>
</feature>
<accession>A0A080N4G8</accession>
<evidence type="ECO:0000256" key="1">
    <source>
        <dbReference type="SAM" id="MobiDB-lite"/>
    </source>
</evidence>
<feature type="transmembrane region" description="Helical" evidence="2">
    <location>
        <begin position="116"/>
        <end position="136"/>
    </location>
</feature>
<evidence type="ECO:0000259" key="3">
    <source>
        <dbReference type="Pfam" id="PF01841"/>
    </source>
</evidence>
<keyword evidence="5" id="KW-1185">Reference proteome</keyword>
<dbReference type="Proteomes" id="UP000028730">
    <property type="component" value="Unassembled WGS sequence"/>
</dbReference>
<feature type="transmembrane region" description="Helical" evidence="2">
    <location>
        <begin position="677"/>
        <end position="697"/>
    </location>
</feature>
<keyword evidence="2" id="KW-0472">Membrane</keyword>
<evidence type="ECO:0000313" key="4">
    <source>
        <dbReference type="EMBL" id="KFF31355.1"/>
    </source>
</evidence>
<dbReference type="SUPFAM" id="SSF54001">
    <property type="entry name" value="Cysteine proteinases"/>
    <property type="match status" value="1"/>
</dbReference>
<dbReference type="InterPro" id="IPR038765">
    <property type="entry name" value="Papain-like_cys_pep_sf"/>
</dbReference>
<dbReference type="InterPro" id="IPR052901">
    <property type="entry name" value="Bact_TGase-like"/>
</dbReference>
<sequence>MIRSTKTKSSRLPPIKGRLAAGTAPLHESNTWADMPTPAIDLETKAHPRPARFASVAHSAHGAPATVALFAFLTAASSLNLEDVYGSWVLWGAVAATSAILGCLIAAAGIRPRLRLWAQLASLGLSQFIIGPVLTLNETTLAHVLPTTRTLAQGFVDTFGSFKYVISVTPPLGASGGALMALWTVNLWMGFLACSAALSAHRLSIYLSVLPIFADLAACALLGTRTGTAASLRGILITASLILWLCIKLNFFEKRRGISTGIILLTAAALAIVGPLLIPSYRFTLRDRYDPPLDPYQFTSPLSGMRSYVKYHKKDTLLTVTGLPAGTPVRLAVMDRFDGNVWNLSDSKDALDSSDYRHVGSRISDGDETGTRFRATFVVKPGLNERWLPLAGSANYVGFTHDNDSRNFYYNRSTHSAIYASGLSEEQQYTETGVLAPEPTPSQISKAQAISTSQPKTTDVPQSAGKLATALAGRQATGGKSAQKLAEGLKTNGWFSHGLTGDYPSLPGHGNYRIEAMMGDGGSMVGDSEQYASAMSMMARELGLPARVVLGFIPKDKDGEIDKSRTKGLGKDARTEFTGNDIEAWVEINLKGYGWTAFYPTPKETKTPDKNQNLTPPNPRQLVRQPPVPLTDPLYDKMQAREQSGANGDDAGTDAMNPVLARTLAIAKNVIVYGSPVWIILLICLLIVALKTVQIAVMRRRGSPARRVDAGWTAVAMMARQSGLRLPRHPRGAGQADSRWPAHTRQGC</sequence>
<dbReference type="eggNOG" id="COG1305">
    <property type="taxonomic scope" value="Bacteria"/>
</dbReference>
<dbReference type="RefSeq" id="WP_052377407.1">
    <property type="nucleotide sequence ID" value="NZ_ATLK01000001.1"/>
</dbReference>
<feature type="region of interest" description="Disordered" evidence="1">
    <location>
        <begin position="601"/>
        <end position="632"/>
    </location>
</feature>
<feature type="transmembrane region" description="Helical" evidence="2">
    <location>
        <begin position="88"/>
        <end position="109"/>
    </location>
</feature>
<dbReference type="EMBL" id="ATLK01000001">
    <property type="protein sequence ID" value="KFF31355.1"/>
    <property type="molecule type" value="Genomic_DNA"/>
</dbReference>
<dbReference type="InterPro" id="IPR002931">
    <property type="entry name" value="Transglutaminase-like"/>
</dbReference>
<dbReference type="PANTHER" id="PTHR42736:SF1">
    <property type="entry name" value="PROTEIN-GLUTAMINE GAMMA-GLUTAMYLTRANSFERASE"/>
    <property type="match status" value="1"/>
</dbReference>
<protein>
    <submittedName>
        <fullName evidence="4">Transglutaminase domain-containing protein</fullName>
    </submittedName>
</protein>
<comment type="caution">
    <text evidence="4">The sequence shown here is derived from an EMBL/GenBank/DDBJ whole genome shotgun (WGS) entry which is preliminary data.</text>
</comment>
<proteinExistence type="predicted"/>
<organism evidence="4 5">
    <name type="scientific">Bifidobacterium bombi DSM 19703</name>
    <dbReference type="NCBI Taxonomy" id="1341695"/>
    <lineage>
        <taxon>Bacteria</taxon>
        <taxon>Bacillati</taxon>
        <taxon>Actinomycetota</taxon>
        <taxon>Actinomycetes</taxon>
        <taxon>Bifidobacteriales</taxon>
        <taxon>Bifidobacteriaceae</taxon>
        <taxon>Bifidobacterium</taxon>
    </lineage>
</organism>
<feature type="transmembrane region" description="Helical" evidence="2">
    <location>
        <begin position="205"/>
        <end position="224"/>
    </location>
</feature>
<reference evidence="4 5" key="1">
    <citation type="journal article" date="2014" name="Appl. Environ. Microbiol.">
        <title>Genomic encyclopedia of type strains of the genus Bifidobacterium.</title>
        <authorList>
            <person name="Milani C."/>
            <person name="Lugli G.A."/>
            <person name="Duranti S."/>
            <person name="Turroni F."/>
            <person name="Bottacini F."/>
            <person name="Mangifesta M."/>
            <person name="Sanchez B."/>
            <person name="Viappiani A."/>
            <person name="Mancabelli L."/>
            <person name="Taminiau B."/>
            <person name="Delcenserie V."/>
            <person name="Barrangou R."/>
            <person name="Margolles A."/>
            <person name="van Sinderen D."/>
            <person name="Ventura M."/>
        </authorList>
    </citation>
    <scope>NUCLEOTIDE SEQUENCE [LARGE SCALE GENOMIC DNA]</scope>
    <source>
        <strain evidence="4 5">DSM 19703</strain>
    </source>
</reference>
<keyword evidence="2" id="KW-1133">Transmembrane helix</keyword>
<gene>
    <name evidence="4" type="ORF">BBOMB_0702</name>
</gene>
<dbReference type="PANTHER" id="PTHR42736">
    <property type="entry name" value="PROTEIN-GLUTAMINE GAMMA-GLUTAMYLTRANSFERASE"/>
    <property type="match status" value="1"/>
</dbReference>
<evidence type="ECO:0000256" key="2">
    <source>
        <dbReference type="SAM" id="Phobius"/>
    </source>
</evidence>
<dbReference type="AlphaFoldDB" id="A0A080N4G8"/>
<dbReference type="Gene3D" id="3.10.620.30">
    <property type="match status" value="1"/>
</dbReference>
<feature type="domain" description="Transglutaminase-like" evidence="3">
    <location>
        <begin position="468"/>
        <end position="600"/>
    </location>
</feature>
<evidence type="ECO:0000313" key="5">
    <source>
        <dbReference type="Proteomes" id="UP000028730"/>
    </source>
</evidence>
<name>A0A080N4G8_9BIFI</name>
<feature type="transmembrane region" description="Helical" evidence="2">
    <location>
        <begin position="178"/>
        <end position="198"/>
    </location>
</feature>
<feature type="transmembrane region" description="Helical" evidence="2">
    <location>
        <begin position="53"/>
        <end position="76"/>
    </location>
</feature>
<dbReference type="STRING" id="1341695.BBOMB_0702"/>
<keyword evidence="2" id="KW-0812">Transmembrane</keyword>